<dbReference type="Pfam" id="PF13855">
    <property type="entry name" value="LRR_8"/>
    <property type="match status" value="1"/>
</dbReference>
<evidence type="ECO:0000256" key="3">
    <source>
        <dbReference type="ARBA" id="ARBA00022692"/>
    </source>
</evidence>
<evidence type="ECO:0000256" key="8">
    <source>
        <dbReference type="ARBA" id="ARBA00023170"/>
    </source>
</evidence>
<evidence type="ECO:0000256" key="4">
    <source>
        <dbReference type="ARBA" id="ARBA00022729"/>
    </source>
</evidence>
<sequence>MGFCNNAILFFFLLFILNTSLMNHICICKASNQNLCIPSERQALLNFKHHLFDPSNRLTSWSENTNCCNWTSVVCNNVSGHILQLHLKTSYDDYAEFESSERSWFGGEIDPSILALSYLSYLDLSGNNFWDMQIPSFLGSMKSLTYLNLSYAGLSGSIPRQIGNLSNLLHLDLGGKIPTGTQLQTLEADGFIGNVLCGPPLPNNCSDSKHVPKHDHNAKEGCP</sequence>
<keyword evidence="9" id="KW-0325">Glycoprotein</keyword>
<dbReference type="InterPro" id="IPR013210">
    <property type="entry name" value="LRR_N_plant-typ"/>
</dbReference>
<keyword evidence="5" id="KW-0677">Repeat</keyword>
<evidence type="ECO:0000256" key="6">
    <source>
        <dbReference type="ARBA" id="ARBA00022989"/>
    </source>
</evidence>
<feature type="signal peptide" evidence="10">
    <location>
        <begin position="1"/>
        <end position="22"/>
    </location>
</feature>
<evidence type="ECO:0000256" key="7">
    <source>
        <dbReference type="ARBA" id="ARBA00023136"/>
    </source>
</evidence>
<feature type="domain" description="Leucine-rich repeat-containing N-terminal plant-type" evidence="11">
    <location>
        <begin position="38"/>
        <end position="76"/>
    </location>
</feature>
<keyword evidence="3" id="KW-0812">Transmembrane</keyword>
<keyword evidence="8" id="KW-0675">Receptor</keyword>
<evidence type="ECO:0000256" key="9">
    <source>
        <dbReference type="ARBA" id="ARBA00023180"/>
    </source>
</evidence>
<protein>
    <recommendedName>
        <fullName evidence="11">Leucine-rich repeat-containing N-terminal plant-type domain-containing protein</fullName>
    </recommendedName>
</protein>
<keyword evidence="4 10" id="KW-0732">Signal</keyword>
<evidence type="ECO:0000256" key="2">
    <source>
        <dbReference type="ARBA" id="ARBA00022614"/>
    </source>
</evidence>
<dbReference type="Gene3D" id="3.80.10.10">
    <property type="entry name" value="Ribonuclease Inhibitor"/>
    <property type="match status" value="2"/>
</dbReference>
<organism evidence="12 13">
    <name type="scientific">Acacia crassicarpa</name>
    <name type="common">northern wattle</name>
    <dbReference type="NCBI Taxonomy" id="499986"/>
    <lineage>
        <taxon>Eukaryota</taxon>
        <taxon>Viridiplantae</taxon>
        <taxon>Streptophyta</taxon>
        <taxon>Embryophyta</taxon>
        <taxon>Tracheophyta</taxon>
        <taxon>Spermatophyta</taxon>
        <taxon>Magnoliopsida</taxon>
        <taxon>eudicotyledons</taxon>
        <taxon>Gunneridae</taxon>
        <taxon>Pentapetalae</taxon>
        <taxon>rosids</taxon>
        <taxon>fabids</taxon>
        <taxon>Fabales</taxon>
        <taxon>Fabaceae</taxon>
        <taxon>Caesalpinioideae</taxon>
        <taxon>mimosoid clade</taxon>
        <taxon>Acacieae</taxon>
        <taxon>Acacia</taxon>
    </lineage>
</organism>
<dbReference type="SUPFAM" id="SSF52058">
    <property type="entry name" value="L domain-like"/>
    <property type="match status" value="1"/>
</dbReference>
<dbReference type="PANTHER" id="PTHR48063">
    <property type="entry name" value="LRR RECEPTOR-LIKE KINASE"/>
    <property type="match status" value="1"/>
</dbReference>
<evidence type="ECO:0000259" key="11">
    <source>
        <dbReference type="Pfam" id="PF08263"/>
    </source>
</evidence>
<name>A0AAE1TH68_9FABA</name>
<feature type="chain" id="PRO_5042162340" description="Leucine-rich repeat-containing N-terminal plant-type domain-containing protein" evidence="10">
    <location>
        <begin position="23"/>
        <end position="223"/>
    </location>
</feature>
<accession>A0AAE1TH68</accession>
<evidence type="ECO:0000256" key="1">
    <source>
        <dbReference type="ARBA" id="ARBA00004479"/>
    </source>
</evidence>
<keyword evidence="13" id="KW-1185">Reference proteome</keyword>
<dbReference type="PANTHER" id="PTHR48063:SF63">
    <property type="entry name" value="LEUCINE-RICH RECEPTOR-LIKE KINASE FAMILY PROTEIN"/>
    <property type="match status" value="1"/>
</dbReference>
<gene>
    <name evidence="12" type="ORF">QN277_001794</name>
</gene>
<dbReference type="InterPro" id="IPR032675">
    <property type="entry name" value="LRR_dom_sf"/>
</dbReference>
<dbReference type="EMBL" id="JAWXYG010000001">
    <property type="protein sequence ID" value="KAK4285048.1"/>
    <property type="molecule type" value="Genomic_DNA"/>
</dbReference>
<comment type="caution">
    <text evidence="12">The sequence shown here is derived from an EMBL/GenBank/DDBJ whole genome shotgun (WGS) entry which is preliminary data.</text>
</comment>
<dbReference type="AlphaFoldDB" id="A0AAE1TH68"/>
<dbReference type="Proteomes" id="UP001293593">
    <property type="component" value="Unassembled WGS sequence"/>
</dbReference>
<reference evidence="12" key="1">
    <citation type="submission" date="2023-10" db="EMBL/GenBank/DDBJ databases">
        <title>Chromosome-level genome of the transformable northern wattle, Acacia crassicarpa.</title>
        <authorList>
            <person name="Massaro I."/>
            <person name="Sinha N.R."/>
            <person name="Poethig S."/>
            <person name="Leichty A.R."/>
        </authorList>
    </citation>
    <scope>NUCLEOTIDE SEQUENCE</scope>
    <source>
        <strain evidence="12">Acra3RX</strain>
        <tissue evidence="12">Leaf</tissue>
    </source>
</reference>
<dbReference type="InterPro" id="IPR001611">
    <property type="entry name" value="Leu-rich_rpt"/>
</dbReference>
<keyword evidence="7" id="KW-0472">Membrane</keyword>
<evidence type="ECO:0000313" key="12">
    <source>
        <dbReference type="EMBL" id="KAK4285048.1"/>
    </source>
</evidence>
<evidence type="ECO:0000256" key="5">
    <source>
        <dbReference type="ARBA" id="ARBA00022737"/>
    </source>
</evidence>
<evidence type="ECO:0000313" key="13">
    <source>
        <dbReference type="Proteomes" id="UP001293593"/>
    </source>
</evidence>
<proteinExistence type="predicted"/>
<keyword evidence="2" id="KW-0433">Leucine-rich repeat</keyword>
<comment type="subcellular location">
    <subcellularLocation>
        <location evidence="1">Membrane</location>
        <topology evidence="1">Single-pass type I membrane protein</topology>
    </subcellularLocation>
</comment>
<dbReference type="GO" id="GO:0016020">
    <property type="term" value="C:membrane"/>
    <property type="evidence" value="ECO:0007669"/>
    <property type="project" value="UniProtKB-SubCell"/>
</dbReference>
<keyword evidence="6" id="KW-1133">Transmembrane helix</keyword>
<dbReference type="InterPro" id="IPR046956">
    <property type="entry name" value="RLP23-like"/>
</dbReference>
<evidence type="ECO:0000256" key="10">
    <source>
        <dbReference type="SAM" id="SignalP"/>
    </source>
</evidence>
<dbReference type="Pfam" id="PF08263">
    <property type="entry name" value="LRRNT_2"/>
    <property type="match status" value="1"/>
</dbReference>